<accession>A0A8G1XCG4</accession>
<sequence length="332" mass="37326">MPRFSVVVPVHAVEEYLPECLESVLTQSFTDFELIAVDDRSPDGCGAILDAAAARDSRVTVRHLPENVGLGPARNAGAELATGDYLVFLDSDDTLTPGLLADTDARLRATGDPDLLVFDYARSYWDGRVTRSVSAPVFARPGAEVFTLDERRDLLDLLQVAWNKAYRREFLLRHGLDFPPGYYEDTPFTYPALLAAERITLLDAVGVHYRQRREGGNILATASRKHFDVFAQYDRVFAFLDTRPDLDRWRPVIYRMMLGHLATVVSKPGRVPAGDRREFFRRAAEHCARHRPAGYRPAPGREGLRGELLARGNYLGFQGLRALARARRAVRR</sequence>
<dbReference type="InterPro" id="IPR001173">
    <property type="entry name" value="Glyco_trans_2-like"/>
</dbReference>
<protein>
    <submittedName>
        <fullName evidence="2">Glycosyltransferase involved in cell wall biosynthesis</fullName>
    </submittedName>
</protein>
<dbReference type="InterPro" id="IPR029044">
    <property type="entry name" value="Nucleotide-diphossugar_trans"/>
</dbReference>
<dbReference type="EMBL" id="RJVJ01000001">
    <property type="protein sequence ID" value="ROR44013.1"/>
    <property type="molecule type" value="Genomic_DNA"/>
</dbReference>
<dbReference type="FunFam" id="3.90.550.10:FF:000196">
    <property type="entry name" value="Glycosyl transferase"/>
    <property type="match status" value="1"/>
</dbReference>
<proteinExistence type="predicted"/>
<feature type="domain" description="Glycosyltransferase 2-like" evidence="1">
    <location>
        <begin position="5"/>
        <end position="135"/>
    </location>
</feature>
<evidence type="ECO:0000313" key="2">
    <source>
        <dbReference type="EMBL" id="ROR44013.1"/>
    </source>
</evidence>
<reference evidence="2 3" key="1">
    <citation type="submission" date="2018-11" db="EMBL/GenBank/DDBJ databases">
        <title>Sequencing the genomes of 1000 actinobacteria strains.</title>
        <authorList>
            <person name="Klenk H.-P."/>
        </authorList>
    </citation>
    <scope>NUCLEOTIDE SEQUENCE [LARGE SCALE GENOMIC DNA]</scope>
    <source>
        <strain evidence="2 3">DSM 44780</strain>
    </source>
</reference>
<dbReference type="Proteomes" id="UP000267408">
    <property type="component" value="Unassembled WGS sequence"/>
</dbReference>
<dbReference type="SUPFAM" id="SSF53448">
    <property type="entry name" value="Nucleotide-diphospho-sugar transferases"/>
    <property type="match status" value="1"/>
</dbReference>
<dbReference type="PANTHER" id="PTHR22916:SF3">
    <property type="entry name" value="UDP-GLCNAC:BETAGAL BETA-1,3-N-ACETYLGLUCOSAMINYLTRANSFERASE-LIKE PROTEIN 1"/>
    <property type="match status" value="1"/>
</dbReference>
<dbReference type="RefSeq" id="WP_425269675.1">
    <property type="nucleotide sequence ID" value="NZ_RJVJ01000001.1"/>
</dbReference>
<dbReference type="CDD" id="cd00761">
    <property type="entry name" value="Glyco_tranf_GTA_type"/>
    <property type="match status" value="1"/>
</dbReference>
<keyword evidence="2" id="KW-0808">Transferase</keyword>
<dbReference type="Gene3D" id="3.90.550.10">
    <property type="entry name" value="Spore Coat Polysaccharide Biosynthesis Protein SpsA, Chain A"/>
    <property type="match status" value="1"/>
</dbReference>
<organism evidence="2 3">
    <name type="scientific">Kitasatospora cineracea</name>
    <dbReference type="NCBI Taxonomy" id="88074"/>
    <lineage>
        <taxon>Bacteria</taxon>
        <taxon>Bacillati</taxon>
        <taxon>Actinomycetota</taxon>
        <taxon>Actinomycetes</taxon>
        <taxon>Kitasatosporales</taxon>
        <taxon>Streptomycetaceae</taxon>
        <taxon>Kitasatospora</taxon>
    </lineage>
</organism>
<name>A0A8G1XCG4_9ACTN</name>
<dbReference type="Pfam" id="PF00535">
    <property type="entry name" value="Glycos_transf_2"/>
    <property type="match status" value="1"/>
</dbReference>
<evidence type="ECO:0000259" key="1">
    <source>
        <dbReference type="Pfam" id="PF00535"/>
    </source>
</evidence>
<dbReference type="AlphaFoldDB" id="A0A8G1XCG4"/>
<comment type="caution">
    <text evidence="2">The sequence shown here is derived from an EMBL/GenBank/DDBJ whole genome shotgun (WGS) entry which is preliminary data.</text>
</comment>
<dbReference type="PANTHER" id="PTHR22916">
    <property type="entry name" value="GLYCOSYLTRANSFERASE"/>
    <property type="match status" value="1"/>
</dbReference>
<gene>
    <name evidence="2" type="ORF">EDD39_2186</name>
</gene>
<dbReference type="GO" id="GO:0016758">
    <property type="term" value="F:hexosyltransferase activity"/>
    <property type="evidence" value="ECO:0007669"/>
    <property type="project" value="UniProtKB-ARBA"/>
</dbReference>
<evidence type="ECO:0000313" key="3">
    <source>
        <dbReference type="Proteomes" id="UP000267408"/>
    </source>
</evidence>